<dbReference type="PANTHER" id="PTHR32089">
    <property type="entry name" value="METHYL-ACCEPTING CHEMOTAXIS PROTEIN MCPB"/>
    <property type="match status" value="1"/>
</dbReference>
<feature type="transmembrane region" description="Helical" evidence="6">
    <location>
        <begin position="12"/>
        <end position="29"/>
    </location>
</feature>
<evidence type="ECO:0000256" key="1">
    <source>
        <dbReference type="ARBA" id="ARBA00004370"/>
    </source>
</evidence>
<dbReference type="GO" id="GO:0007165">
    <property type="term" value="P:signal transduction"/>
    <property type="evidence" value="ECO:0007669"/>
    <property type="project" value="UniProtKB-KW"/>
</dbReference>
<dbReference type="EMBL" id="JAMQGP010000007">
    <property type="protein sequence ID" value="MCM2680683.1"/>
    <property type="molecule type" value="Genomic_DNA"/>
</dbReference>
<feature type="coiled-coil region" evidence="5">
    <location>
        <begin position="630"/>
        <end position="657"/>
    </location>
</feature>
<evidence type="ECO:0000313" key="10">
    <source>
        <dbReference type="Proteomes" id="UP001165393"/>
    </source>
</evidence>
<dbReference type="Pfam" id="PF00015">
    <property type="entry name" value="MCPsignal"/>
    <property type="match status" value="1"/>
</dbReference>
<dbReference type="FunFam" id="1.10.287.950:FF:000001">
    <property type="entry name" value="Methyl-accepting chemotaxis sensory transducer"/>
    <property type="match status" value="1"/>
</dbReference>
<keyword evidence="6" id="KW-1133">Transmembrane helix</keyword>
<keyword evidence="2 4" id="KW-0807">Transducer</keyword>
<accession>A0AA41W8J8</accession>
<evidence type="ECO:0000259" key="7">
    <source>
        <dbReference type="PROSITE" id="PS50111"/>
    </source>
</evidence>
<evidence type="ECO:0000256" key="2">
    <source>
        <dbReference type="ARBA" id="ARBA00023224"/>
    </source>
</evidence>
<reference evidence="9 10" key="1">
    <citation type="journal article" date="2013" name="Antonie Van Leeuwenhoek">
        <title>Echinimonas agarilytica gen. nov., sp. nov., a new gammaproteobacterium isolated from the sea urchin Strongylocentrotus intermedius.</title>
        <authorList>
            <person name="Nedashkovskaya O.I."/>
            <person name="Stenkova A.M."/>
            <person name="Zhukova N.V."/>
            <person name="Van Trappen S."/>
            <person name="Lee J.S."/>
            <person name="Kim S.B."/>
        </authorList>
    </citation>
    <scope>NUCLEOTIDE SEQUENCE [LARGE SCALE GENOMIC DNA]</scope>
    <source>
        <strain evidence="9 10">KMM 6351</strain>
    </source>
</reference>
<dbReference type="PROSITE" id="PS50885">
    <property type="entry name" value="HAMP"/>
    <property type="match status" value="1"/>
</dbReference>
<comment type="caution">
    <text evidence="9">The sequence shown here is derived from an EMBL/GenBank/DDBJ whole genome shotgun (WGS) entry which is preliminary data.</text>
</comment>
<gene>
    <name evidence="9" type="ORF">NAF29_13525</name>
</gene>
<dbReference type="GO" id="GO:0006935">
    <property type="term" value="P:chemotaxis"/>
    <property type="evidence" value="ECO:0007669"/>
    <property type="project" value="UniProtKB-ARBA"/>
</dbReference>
<dbReference type="CDD" id="cd11386">
    <property type="entry name" value="MCP_signal"/>
    <property type="match status" value="1"/>
</dbReference>
<dbReference type="InterPro" id="IPR004089">
    <property type="entry name" value="MCPsignal_dom"/>
</dbReference>
<dbReference type="PANTHER" id="PTHR32089:SF112">
    <property type="entry name" value="LYSOZYME-LIKE PROTEIN-RELATED"/>
    <property type="match status" value="1"/>
</dbReference>
<dbReference type="Gene3D" id="1.10.287.950">
    <property type="entry name" value="Methyl-accepting chemotaxis protein"/>
    <property type="match status" value="1"/>
</dbReference>
<dbReference type="GO" id="GO:0016020">
    <property type="term" value="C:membrane"/>
    <property type="evidence" value="ECO:0007669"/>
    <property type="project" value="UniProtKB-SubCell"/>
</dbReference>
<evidence type="ECO:0000256" key="4">
    <source>
        <dbReference type="PROSITE-ProRule" id="PRU00284"/>
    </source>
</evidence>
<name>A0AA41W8J8_9GAMM</name>
<keyword evidence="5" id="KW-0175">Coiled coil</keyword>
<proteinExistence type="inferred from homology"/>
<evidence type="ECO:0000313" key="9">
    <source>
        <dbReference type="EMBL" id="MCM2680683.1"/>
    </source>
</evidence>
<comment type="similarity">
    <text evidence="3">Belongs to the methyl-accepting chemotaxis (MCP) protein family.</text>
</comment>
<feature type="transmembrane region" description="Helical" evidence="6">
    <location>
        <begin position="331"/>
        <end position="353"/>
    </location>
</feature>
<feature type="domain" description="Methyl-accepting transducer" evidence="7">
    <location>
        <begin position="412"/>
        <end position="648"/>
    </location>
</feature>
<dbReference type="Proteomes" id="UP001165393">
    <property type="component" value="Unassembled WGS sequence"/>
</dbReference>
<evidence type="ECO:0000256" key="5">
    <source>
        <dbReference type="SAM" id="Coils"/>
    </source>
</evidence>
<feature type="domain" description="HAMP" evidence="8">
    <location>
        <begin position="354"/>
        <end position="407"/>
    </location>
</feature>
<keyword evidence="6" id="KW-0472">Membrane</keyword>
<dbReference type="InterPro" id="IPR003660">
    <property type="entry name" value="HAMP_dom"/>
</dbReference>
<sequence>MNFIYQISVKKRIVFLVFIPLIATVFFATERYKVASDELENVNDLEFLQQYISVVSPLISSLQQERLYSKLYMGPGNPNDPIGKEFKPNVTSSRVAVDVALSDYQEFISDRDQFHHFPSLLKGIDEITVALEKFNYMRENVDRRLKKAPPAAGMTGKYFWTFLTFNSIIKTLNSSSNDVVLLASENPQLSLLANSYRSLVQAQDTVMLQILAIHSAITRGLVTTTFSDIMQYRKLEESYLNNFFVYAPNELQKYVRTELTTTESFKFSKSKYQEIRKENKTLLGEKLAIDERKWLSIGSNMSRGYQTSIDQTLSQIERTKNRLSAQANSEVWNTIFVLCGLLLVLGIVSTIIINSINRPLKQLIGDLTHLAETKDMTLRSQVTGNNELSKVGEALNTLIETFEETLRSAREKVHSMDSITLNVSQSVDESLASIESQRASTNNISVAVNQMTSTIHEVATMSTTTSDAVGRAYDLSVTSEQSAQQSKNKMDHLFGELGDTSQVVGKLNTEANQISNILQVIRGISEQTNLLALNAAIEAARAGESGRGFAVVADEVRELSKRTHDSTDQIQAQIESLITGAAQASQKMLTLQTNCQEAVDVVQASSAAFITIKSELNQITDMASQIAVAAEEQTNVADEINERIHGIKDESDELQKQGASTGAATLDLLHSGNELKERISVFHV</sequence>
<dbReference type="AlphaFoldDB" id="A0AA41W8J8"/>
<dbReference type="RefSeq" id="WP_251262169.1">
    <property type="nucleotide sequence ID" value="NZ_JAMQGP010000007.1"/>
</dbReference>
<evidence type="ECO:0000259" key="8">
    <source>
        <dbReference type="PROSITE" id="PS50885"/>
    </source>
</evidence>
<evidence type="ECO:0000256" key="6">
    <source>
        <dbReference type="SAM" id="Phobius"/>
    </source>
</evidence>
<dbReference type="SMART" id="SM00283">
    <property type="entry name" value="MA"/>
    <property type="match status" value="1"/>
</dbReference>
<dbReference type="SUPFAM" id="SSF58104">
    <property type="entry name" value="Methyl-accepting chemotaxis protein (MCP) signaling domain"/>
    <property type="match status" value="1"/>
</dbReference>
<organism evidence="9 10">
    <name type="scientific">Echinimonas agarilytica</name>
    <dbReference type="NCBI Taxonomy" id="1215918"/>
    <lineage>
        <taxon>Bacteria</taxon>
        <taxon>Pseudomonadati</taxon>
        <taxon>Pseudomonadota</taxon>
        <taxon>Gammaproteobacteria</taxon>
        <taxon>Alteromonadales</taxon>
        <taxon>Echinimonadaceae</taxon>
        <taxon>Echinimonas</taxon>
    </lineage>
</organism>
<keyword evidence="6" id="KW-0812">Transmembrane</keyword>
<keyword evidence="10" id="KW-1185">Reference proteome</keyword>
<comment type="subcellular location">
    <subcellularLocation>
        <location evidence="1">Membrane</location>
    </subcellularLocation>
</comment>
<dbReference type="PROSITE" id="PS50111">
    <property type="entry name" value="CHEMOTAXIS_TRANSDUC_2"/>
    <property type="match status" value="1"/>
</dbReference>
<evidence type="ECO:0000256" key="3">
    <source>
        <dbReference type="ARBA" id="ARBA00029447"/>
    </source>
</evidence>
<protein>
    <submittedName>
        <fullName evidence="9">Methyl-accepting chemotaxis protein</fullName>
    </submittedName>
</protein>